<dbReference type="Proteomes" id="UP001139150">
    <property type="component" value="Unassembled WGS sequence"/>
</dbReference>
<name>A0A9X2I863_9BACI</name>
<comment type="caution">
    <text evidence="1">The sequence shown here is derived from an EMBL/GenBank/DDBJ whole genome shotgun (WGS) entry which is preliminary data.</text>
</comment>
<organism evidence="1 2">
    <name type="scientific">Halalkalibacter alkaliphilus</name>
    <dbReference type="NCBI Taxonomy" id="2917993"/>
    <lineage>
        <taxon>Bacteria</taxon>
        <taxon>Bacillati</taxon>
        <taxon>Bacillota</taxon>
        <taxon>Bacilli</taxon>
        <taxon>Bacillales</taxon>
        <taxon>Bacillaceae</taxon>
        <taxon>Halalkalibacter</taxon>
    </lineage>
</organism>
<proteinExistence type="predicted"/>
<dbReference type="EMBL" id="JAKRYL010000032">
    <property type="protein sequence ID" value="MCL7749558.1"/>
    <property type="molecule type" value="Genomic_DNA"/>
</dbReference>
<accession>A0A9X2I863</accession>
<dbReference type="RefSeq" id="WP_250098418.1">
    <property type="nucleotide sequence ID" value="NZ_JAKRYL010000032.1"/>
</dbReference>
<reference evidence="1" key="1">
    <citation type="submission" date="2022-02" db="EMBL/GenBank/DDBJ databases">
        <title>Halalkalibacter sp. nov. isolated from Lonar Lake, India.</title>
        <authorList>
            <person name="Joshi A."/>
            <person name="Thite S."/>
            <person name="Lodha T."/>
        </authorList>
    </citation>
    <scope>NUCLEOTIDE SEQUENCE</scope>
    <source>
        <strain evidence="1">MEB205</strain>
    </source>
</reference>
<evidence type="ECO:0000313" key="1">
    <source>
        <dbReference type="EMBL" id="MCL7749558.1"/>
    </source>
</evidence>
<evidence type="ECO:0000313" key="2">
    <source>
        <dbReference type="Proteomes" id="UP001139150"/>
    </source>
</evidence>
<sequence length="187" mass="21983">MYYYPYLNQLQKHHPYYKPNSIALPLRHHPNLYPAYSHQNNPNHYNSYPKVPYENRPEITKVEVHLAGILCEKAGFGEFNVLEIYGNIMANDTLLWSVDSKNHIKIREGNIYPIQVNKVILLESGQPLRIHGHLWEWDGDNLYDPNDDMGKAQMTFIDFSPDGERHTLKFQAKDQIVRVIFYVRSVE</sequence>
<gene>
    <name evidence="1" type="ORF">MF646_20785</name>
</gene>
<dbReference type="AlphaFoldDB" id="A0A9X2I863"/>
<protein>
    <submittedName>
        <fullName evidence="1">Uncharacterized protein</fullName>
    </submittedName>
</protein>
<keyword evidence="2" id="KW-1185">Reference proteome</keyword>